<keyword evidence="3" id="KW-1185">Reference proteome</keyword>
<comment type="caution">
    <text evidence="2">The sequence shown here is derived from an EMBL/GenBank/DDBJ whole genome shotgun (WGS) entry which is preliminary data.</text>
</comment>
<organism evidence="2 3">
    <name type="scientific">Pseudothauera nasutitermitis</name>
    <dbReference type="NCBI Taxonomy" id="2565930"/>
    <lineage>
        <taxon>Bacteria</taxon>
        <taxon>Pseudomonadati</taxon>
        <taxon>Pseudomonadota</taxon>
        <taxon>Betaproteobacteria</taxon>
        <taxon>Rhodocyclales</taxon>
        <taxon>Zoogloeaceae</taxon>
        <taxon>Pseudothauera</taxon>
    </lineage>
</organism>
<dbReference type="InterPro" id="IPR018891">
    <property type="entry name" value="AIPR_C"/>
</dbReference>
<evidence type="ECO:0000313" key="2">
    <source>
        <dbReference type="EMBL" id="THF66585.1"/>
    </source>
</evidence>
<dbReference type="Proteomes" id="UP000308430">
    <property type="component" value="Unassembled WGS sequence"/>
</dbReference>
<sequence>MEHRILQSYVDEFCISSQIDKLPLHKRFEYFTNYTIVSQIHPEAFSEVANLAEVDVDTSGTFGIDAIVVIVNNNIVRSESDIDLLAKSNNIDAKIIFIQSKTSKNIDSGDVLKFMEATKIFLTSPRDGERDESLQQPYELLSHLFSTKIARLHSSNSPECLMAYSYAGSQAPDDFPVTLAEQRCAELRSTIQDFKRFSFEFWNAELLIDTFKQVENQFEIEIRFKNNLPLDSISDVDQAYIGYIDAPEFLKLIVDPNGSIRRNVFFDNVRDFQGSDNSVNTEIAEAIKDIGSVDKFVLYNNGITAVASFMKNLGANRFLLRNYQIVNGCQTSNVLYLNRSSSSLEKISVPIKIVHTNDADVVGRIIRANNRQTPVPNEAFVALEKWHKRLQEYVSIESRRIGENLFYERRSREYSLLDQAPEKKRIIGLHGMIRAYTGAFLQRPHMVIANNPTEILRTRGDHLFGEKHQFGPYLASAMLIYKIQDHLNKVASNSFLQKHRYHVAMLLVAGKNGHMTLPDPKSNKANILSEHILVFCMDNSRFIETLRIAVEFTKSIHDEFVKTRGYTPRNPPLRSGEFSDYLLQKFGNA</sequence>
<evidence type="ECO:0000313" key="3">
    <source>
        <dbReference type="Proteomes" id="UP000308430"/>
    </source>
</evidence>
<evidence type="ECO:0000259" key="1">
    <source>
        <dbReference type="Pfam" id="PF10592"/>
    </source>
</evidence>
<accession>A0A4S4B331</accession>
<dbReference type="EMBL" id="SSOC01000002">
    <property type="protein sequence ID" value="THF66585.1"/>
    <property type="molecule type" value="Genomic_DNA"/>
</dbReference>
<protein>
    <recommendedName>
        <fullName evidence="1">Abortive phage infection protein C-terminal domain-containing protein</fullName>
    </recommendedName>
</protein>
<gene>
    <name evidence="2" type="ORF">E6C76_07085</name>
</gene>
<name>A0A4S4B331_9RHOO</name>
<reference evidence="2 3" key="1">
    <citation type="submission" date="2019-04" db="EMBL/GenBank/DDBJ databases">
        <title>Azoarcus nasutitermitis sp. nov. isolated from termite nest.</title>
        <authorList>
            <person name="Lin S.-Y."/>
            <person name="Hameed A."/>
            <person name="Hsu Y.-H."/>
            <person name="Young C.-C."/>
        </authorList>
    </citation>
    <scope>NUCLEOTIDE SEQUENCE [LARGE SCALE GENOMIC DNA]</scope>
    <source>
        <strain evidence="2 3">CC-YHH838</strain>
    </source>
</reference>
<dbReference type="OrthoDB" id="9806213at2"/>
<dbReference type="AlphaFoldDB" id="A0A4S4B331"/>
<feature type="domain" description="Abortive phage infection protein C-terminal" evidence="1">
    <location>
        <begin position="265"/>
        <end position="506"/>
    </location>
</feature>
<dbReference type="Pfam" id="PF10592">
    <property type="entry name" value="AIPR"/>
    <property type="match status" value="1"/>
</dbReference>
<proteinExistence type="predicted"/>
<dbReference type="RefSeq" id="WP_136347526.1">
    <property type="nucleotide sequence ID" value="NZ_SSOC01000002.1"/>
</dbReference>